<dbReference type="EMBL" id="GAIX01002157">
    <property type="protein sequence ID" value="JAA90403.1"/>
    <property type="molecule type" value="Transcribed_RNA"/>
</dbReference>
<keyword evidence="1" id="KW-1133">Transmembrane helix</keyword>
<sequence>MPRRHPLEQNTDFRVRPVTLLLCFALVGSSCALLEMAMEKRQFHNRTGTENFLTENPIRTDFVVIRRLYYEYAR</sequence>
<keyword evidence="1" id="KW-0472">Membrane</keyword>
<feature type="transmembrane region" description="Helical" evidence="1">
    <location>
        <begin position="18"/>
        <end position="37"/>
    </location>
</feature>
<reference evidence="2" key="2">
    <citation type="submission" date="2013-05" db="EMBL/GenBank/DDBJ databases">
        <authorList>
            <person name="Carter J.-M."/>
            <person name="Baker S.C."/>
            <person name="Pink R."/>
            <person name="Carter D.R.F."/>
            <person name="Collins A."/>
            <person name="Tomlin J."/>
            <person name="Gibbs M."/>
            <person name="Breuker C.J."/>
        </authorList>
    </citation>
    <scope>NUCLEOTIDE SEQUENCE</scope>
    <source>
        <tissue evidence="2">Ovary</tissue>
    </source>
</reference>
<reference evidence="2" key="1">
    <citation type="journal article" date="2013" name="BMC Genomics">
        <title>Unscrambling butterfly oogenesis.</title>
        <authorList>
            <person name="Carter J.M."/>
            <person name="Baker S.C."/>
            <person name="Pink R."/>
            <person name="Carter D.R."/>
            <person name="Collins A."/>
            <person name="Tomlin J."/>
            <person name="Gibbs M."/>
            <person name="Breuker C.J."/>
        </authorList>
    </citation>
    <scope>NUCLEOTIDE SEQUENCE</scope>
    <source>
        <tissue evidence="2">Ovary</tissue>
    </source>
</reference>
<evidence type="ECO:0000313" key="2">
    <source>
        <dbReference type="EMBL" id="JAA90403.1"/>
    </source>
</evidence>
<dbReference type="AlphaFoldDB" id="S4PKP3"/>
<proteinExistence type="predicted"/>
<name>S4PKP3_9NEOP</name>
<protein>
    <submittedName>
        <fullName evidence="2">Uncharacterized protein</fullName>
    </submittedName>
</protein>
<dbReference type="PROSITE" id="PS51257">
    <property type="entry name" value="PROKAR_LIPOPROTEIN"/>
    <property type="match status" value="1"/>
</dbReference>
<evidence type="ECO:0000256" key="1">
    <source>
        <dbReference type="SAM" id="Phobius"/>
    </source>
</evidence>
<organism evidence="2">
    <name type="scientific">Pararge aegeria</name>
    <name type="common">speckled wood butterfly</name>
    <dbReference type="NCBI Taxonomy" id="116150"/>
    <lineage>
        <taxon>Eukaryota</taxon>
        <taxon>Metazoa</taxon>
        <taxon>Ecdysozoa</taxon>
        <taxon>Arthropoda</taxon>
        <taxon>Hexapoda</taxon>
        <taxon>Insecta</taxon>
        <taxon>Pterygota</taxon>
        <taxon>Neoptera</taxon>
        <taxon>Endopterygota</taxon>
        <taxon>Lepidoptera</taxon>
        <taxon>Glossata</taxon>
        <taxon>Ditrysia</taxon>
        <taxon>Papilionoidea</taxon>
        <taxon>Nymphalidae</taxon>
        <taxon>Satyrinae</taxon>
        <taxon>Satyrini</taxon>
        <taxon>Parargina</taxon>
        <taxon>Pararge</taxon>
    </lineage>
</organism>
<accession>S4PKP3</accession>
<keyword evidence="1" id="KW-0812">Transmembrane</keyword>